<dbReference type="OrthoDB" id="9790442at2"/>
<dbReference type="PROSITE" id="PS51755">
    <property type="entry name" value="OMPR_PHOB"/>
    <property type="match status" value="1"/>
</dbReference>
<dbReference type="InterPro" id="IPR011006">
    <property type="entry name" value="CheY-like_superfamily"/>
</dbReference>
<dbReference type="PANTHER" id="PTHR48111:SF40">
    <property type="entry name" value="PHOSPHATE REGULON TRANSCRIPTIONAL REGULATORY PROTEIN PHOB"/>
    <property type="match status" value="1"/>
</dbReference>
<dbReference type="RefSeq" id="WP_110834227.1">
    <property type="nucleotide sequence ID" value="NZ_QKLU01000009.1"/>
</dbReference>
<proteinExistence type="predicted"/>
<organism evidence="8 9">
    <name type="scientific">Pedobacter nutrimenti</name>
    <dbReference type="NCBI Taxonomy" id="1241337"/>
    <lineage>
        <taxon>Bacteria</taxon>
        <taxon>Pseudomonadati</taxon>
        <taxon>Bacteroidota</taxon>
        <taxon>Sphingobacteriia</taxon>
        <taxon>Sphingobacteriales</taxon>
        <taxon>Sphingobacteriaceae</taxon>
        <taxon>Pedobacter</taxon>
    </lineage>
</organism>
<dbReference type="AlphaFoldDB" id="A0A318UC38"/>
<keyword evidence="1 4" id="KW-0597">Phosphoprotein</keyword>
<evidence type="ECO:0000256" key="4">
    <source>
        <dbReference type="PROSITE-ProRule" id="PRU00169"/>
    </source>
</evidence>
<dbReference type="InterPro" id="IPR036388">
    <property type="entry name" value="WH-like_DNA-bd_sf"/>
</dbReference>
<protein>
    <submittedName>
        <fullName evidence="8">DNA-binding response OmpR family regulator</fullName>
    </submittedName>
</protein>
<evidence type="ECO:0000313" key="8">
    <source>
        <dbReference type="EMBL" id="PYF70050.1"/>
    </source>
</evidence>
<feature type="DNA-binding region" description="OmpR/PhoB-type" evidence="5">
    <location>
        <begin position="135"/>
        <end position="232"/>
    </location>
</feature>
<feature type="modified residue" description="4-aspartylphosphate" evidence="4">
    <location>
        <position position="55"/>
    </location>
</feature>
<dbReference type="InterPro" id="IPR039420">
    <property type="entry name" value="WalR-like"/>
</dbReference>
<name>A0A318UC38_9SPHI</name>
<feature type="domain" description="Response regulatory" evidence="6">
    <location>
        <begin position="6"/>
        <end position="120"/>
    </location>
</feature>
<evidence type="ECO:0000256" key="3">
    <source>
        <dbReference type="ARBA" id="ARBA00023125"/>
    </source>
</evidence>
<dbReference type="GO" id="GO:0000156">
    <property type="term" value="F:phosphorelay response regulator activity"/>
    <property type="evidence" value="ECO:0007669"/>
    <property type="project" value="TreeGrafter"/>
</dbReference>
<dbReference type="CDD" id="cd00383">
    <property type="entry name" value="trans_reg_C"/>
    <property type="match status" value="1"/>
</dbReference>
<dbReference type="Gene3D" id="3.40.50.2300">
    <property type="match status" value="1"/>
</dbReference>
<dbReference type="CDD" id="cd17574">
    <property type="entry name" value="REC_OmpR"/>
    <property type="match status" value="1"/>
</dbReference>
<evidence type="ECO:0000256" key="1">
    <source>
        <dbReference type="ARBA" id="ARBA00022553"/>
    </source>
</evidence>
<gene>
    <name evidence="8" type="ORF">B0O44_109142</name>
</gene>
<evidence type="ECO:0000256" key="5">
    <source>
        <dbReference type="PROSITE-ProRule" id="PRU01091"/>
    </source>
</evidence>
<sequence length="233" mass="26417">MSALIKVLYVEDEPFLAQIVSDGLRSSGYEVILSHDGQEALRCYINEQPDICILDIMLPMKDGYSLATDIRKINSAVPIIFLSAKNTTEDVVKGFKSGGHDYLKKPFSIEELLVRMDSLLQRAVRVEDQQLKDKQTVYAFGNCQLDMIRQVLKTTAGEYAISFKEAALLEILLLHKNQVLERAVILLKIWGDDSYYNTRSMDVFLTHLRKLLKDEPGLQIMNIRGIGYKLVSA</sequence>
<dbReference type="GO" id="GO:0000976">
    <property type="term" value="F:transcription cis-regulatory region binding"/>
    <property type="evidence" value="ECO:0007669"/>
    <property type="project" value="TreeGrafter"/>
</dbReference>
<dbReference type="SMART" id="SM00448">
    <property type="entry name" value="REC"/>
    <property type="match status" value="1"/>
</dbReference>
<accession>A0A318UC38</accession>
<dbReference type="SUPFAM" id="SSF52172">
    <property type="entry name" value="CheY-like"/>
    <property type="match status" value="1"/>
</dbReference>
<dbReference type="Proteomes" id="UP000248198">
    <property type="component" value="Unassembled WGS sequence"/>
</dbReference>
<dbReference type="GO" id="GO:0006355">
    <property type="term" value="P:regulation of DNA-templated transcription"/>
    <property type="evidence" value="ECO:0007669"/>
    <property type="project" value="InterPro"/>
</dbReference>
<keyword evidence="9" id="KW-1185">Reference proteome</keyword>
<dbReference type="Pfam" id="PF00072">
    <property type="entry name" value="Response_reg"/>
    <property type="match status" value="1"/>
</dbReference>
<dbReference type="Pfam" id="PF00486">
    <property type="entry name" value="Trans_reg_C"/>
    <property type="match status" value="1"/>
</dbReference>
<dbReference type="GO" id="GO:0005829">
    <property type="term" value="C:cytosol"/>
    <property type="evidence" value="ECO:0007669"/>
    <property type="project" value="TreeGrafter"/>
</dbReference>
<dbReference type="SMART" id="SM00862">
    <property type="entry name" value="Trans_reg_C"/>
    <property type="match status" value="1"/>
</dbReference>
<comment type="caution">
    <text evidence="8">The sequence shown here is derived from an EMBL/GenBank/DDBJ whole genome shotgun (WGS) entry which is preliminary data.</text>
</comment>
<dbReference type="PROSITE" id="PS50110">
    <property type="entry name" value="RESPONSE_REGULATORY"/>
    <property type="match status" value="1"/>
</dbReference>
<dbReference type="InterPro" id="IPR016032">
    <property type="entry name" value="Sig_transdc_resp-reg_C-effctor"/>
</dbReference>
<dbReference type="Gene3D" id="1.10.10.10">
    <property type="entry name" value="Winged helix-like DNA-binding domain superfamily/Winged helix DNA-binding domain"/>
    <property type="match status" value="1"/>
</dbReference>
<evidence type="ECO:0000313" key="9">
    <source>
        <dbReference type="Proteomes" id="UP000248198"/>
    </source>
</evidence>
<evidence type="ECO:0000256" key="2">
    <source>
        <dbReference type="ARBA" id="ARBA00023012"/>
    </source>
</evidence>
<evidence type="ECO:0000259" key="7">
    <source>
        <dbReference type="PROSITE" id="PS51755"/>
    </source>
</evidence>
<dbReference type="EMBL" id="QKLU01000009">
    <property type="protein sequence ID" value="PYF70050.1"/>
    <property type="molecule type" value="Genomic_DNA"/>
</dbReference>
<dbReference type="PANTHER" id="PTHR48111">
    <property type="entry name" value="REGULATOR OF RPOS"/>
    <property type="match status" value="1"/>
</dbReference>
<evidence type="ECO:0000259" key="6">
    <source>
        <dbReference type="PROSITE" id="PS50110"/>
    </source>
</evidence>
<dbReference type="GO" id="GO:0032993">
    <property type="term" value="C:protein-DNA complex"/>
    <property type="evidence" value="ECO:0007669"/>
    <property type="project" value="TreeGrafter"/>
</dbReference>
<feature type="domain" description="OmpR/PhoB-type" evidence="7">
    <location>
        <begin position="135"/>
        <end position="232"/>
    </location>
</feature>
<dbReference type="InterPro" id="IPR001867">
    <property type="entry name" value="OmpR/PhoB-type_DNA-bd"/>
</dbReference>
<keyword evidence="3 5" id="KW-0238">DNA-binding</keyword>
<keyword evidence="2" id="KW-0902">Two-component regulatory system</keyword>
<dbReference type="InterPro" id="IPR001789">
    <property type="entry name" value="Sig_transdc_resp-reg_receiver"/>
</dbReference>
<reference evidence="8 9" key="1">
    <citation type="submission" date="2018-06" db="EMBL/GenBank/DDBJ databases">
        <title>Genomic Encyclopedia of Archaeal and Bacterial Type Strains, Phase II (KMG-II): from individual species to whole genera.</title>
        <authorList>
            <person name="Goeker M."/>
        </authorList>
    </citation>
    <scope>NUCLEOTIDE SEQUENCE [LARGE SCALE GENOMIC DNA]</scope>
    <source>
        <strain evidence="8 9">DSM 27372</strain>
    </source>
</reference>
<dbReference type="SUPFAM" id="SSF46894">
    <property type="entry name" value="C-terminal effector domain of the bipartite response regulators"/>
    <property type="match status" value="1"/>
</dbReference>